<dbReference type="SUPFAM" id="SSF48452">
    <property type="entry name" value="TPR-like"/>
    <property type="match status" value="1"/>
</dbReference>
<proteinExistence type="predicted"/>
<name>A0ABD0KMH8_9CAEN</name>
<dbReference type="PANTHER" id="PTHR15175:SF0">
    <property type="entry name" value="SH3 DOMAIN-CONTAINING PROTEIN C23A1.17"/>
    <property type="match status" value="1"/>
</dbReference>
<evidence type="ECO:0000313" key="3">
    <source>
        <dbReference type="Proteomes" id="UP001519460"/>
    </source>
</evidence>
<feature type="compositionally biased region" description="Polar residues" evidence="1">
    <location>
        <begin position="248"/>
        <end position="260"/>
    </location>
</feature>
<organism evidence="2 3">
    <name type="scientific">Batillaria attramentaria</name>
    <dbReference type="NCBI Taxonomy" id="370345"/>
    <lineage>
        <taxon>Eukaryota</taxon>
        <taxon>Metazoa</taxon>
        <taxon>Spiralia</taxon>
        <taxon>Lophotrochozoa</taxon>
        <taxon>Mollusca</taxon>
        <taxon>Gastropoda</taxon>
        <taxon>Caenogastropoda</taxon>
        <taxon>Sorbeoconcha</taxon>
        <taxon>Cerithioidea</taxon>
        <taxon>Batillariidae</taxon>
        <taxon>Batillaria</taxon>
    </lineage>
</organism>
<dbReference type="InterPro" id="IPR011990">
    <property type="entry name" value="TPR-like_helical_dom_sf"/>
</dbReference>
<feature type="compositionally biased region" description="Basic and acidic residues" evidence="1">
    <location>
        <begin position="261"/>
        <end position="274"/>
    </location>
</feature>
<reference evidence="2 3" key="1">
    <citation type="journal article" date="2023" name="Sci. Data">
        <title>Genome assembly of the Korean intertidal mud-creeper Batillaria attramentaria.</title>
        <authorList>
            <person name="Patra A.K."/>
            <person name="Ho P.T."/>
            <person name="Jun S."/>
            <person name="Lee S.J."/>
            <person name="Kim Y."/>
            <person name="Won Y.J."/>
        </authorList>
    </citation>
    <scope>NUCLEOTIDE SEQUENCE [LARGE SCALE GENOMIC DNA]</scope>
    <source>
        <strain evidence="2">Wonlab-2016</strain>
    </source>
</reference>
<sequence length="356" mass="39098">MASLTTEIVAKWHSAVAAFDAGRLVEARELFSKVQDFSAKILFNLSTVDLLLGDYSAAQKRLTECLTRDSYLAVAYFQQGVVECYLGRLNEGKANFMKAAQNIRSTDFIDYRQLGMPVRLTKEQVRHNSDVVQQRLGMRTYSNVPVKFLFYDCFCSVSDKELMVLPLKQCVFRPAKSLVDNLEKRQFLQAAKLVSAVPDIQPVRKSSSTPTSPTLHRKQFLDVVSTTRPGAHTPPPTRPPPRLPPGTNRSVLGQSICRSVNKSDSELDRPERMAVKSQGWTKGGKHGVPTAPGVVPLAIAADAASIPSGDNPDSNGGIKGQRIPPPVRQAPRLPFAGVNDKKPKPPRPPPPPPKKV</sequence>
<evidence type="ECO:0000313" key="2">
    <source>
        <dbReference type="EMBL" id="KAK7488065.1"/>
    </source>
</evidence>
<gene>
    <name evidence="2" type="ORF">BaRGS_00020656</name>
</gene>
<dbReference type="Proteomes" id="UP001519460">
    <property type="component" value="Unassembled WGS sequence"/>
</dbReference>
<dbReference type="Gene3D" id="1.25.40.10">
    <property type="entry name" value="Tetratricopeptide repeat domain"/>
    <property type="match status" value="1"/>
</dbReference>
<dbReference type="AlphaFoldDB" id="A0ABD0KMH8"/>
<dbReference type="EMBL" id="JACVVK020000155">
    <property type="protein sequence ID" value="KAK7488065.1"/>
    <property type="molecule type" value="Genomic_DNA"/>
</dbReference>
<dbReference type="InterPro" id="IPR051864">
    <property type="entry name" value="NCF2_NOXA1"/>
</dbReference>
<accession>A0ABD0KMH8</accession>
<feature type="region of interest" description="Disordered" evidence="1">
    <location>
        <begin position="226"/>
        <end position="289"/>
    </location>
</feature>
<keyword evidence="3" id="KW-1185">Reference proteome</keyword>
<dbReference type="PANTHER" id="PTHR15175">
    <property type="entry name" value="NEUTROPHIL CYTOSOLIC FACTOR 2, NEUTROPHIL NADPH OXIDASE FACTOR 2"/>
    <property type="match status" value="1"/>
</dbReference>
<comment type="caution">
    <text evidence="2">The sequence shown here is derived from an EMBL/GenBank/DDBJ whole genome shotgun (WGS) entry which is preliminary data.</text>
</comment>
<evidence type="ECO:0000256" key="1">
    <source>
        <dbReference type="SAM" id="MobiDB-lite"/>
    </source>
</evidence>
<protein>
    <submittedName>
        <fullName evidence="2">Uncharacterized protein</fullName>
    </submittedName>
</protein>
<feature type="compositionally biased region" description="Pro residues" evidence="1">
    <location>
        <begin position="346"/>
        <end position="356"/>
    </location>
</feature>
<feature type="compositionally biased region" description="Pro residues" evidence="1">
    <location>
        <begin position="232"/>
        <end position="244"/>
    </location>
</feature>
<feature type="region of interest" description="Disordered" evidence="1">
    <location>
        <begin position="304"/>
        <end position="356"/>
    </location>
</feature>